<evidence type="ECO:0000256" key="1">
    <source>
        <dbReference type="PROSITE-ProRule" id="PRU00169"/>
    </source>
</evidence>
<dbReference type="InterPro" id="IPR011006">
    <property type="entry name" value="CheY-like_superfamily"/>
</dbReference>
<accession>A0A7W8UHX9</accession>
<sequence>MDRRESSQFREPIALVVDDEPLILMDTADMVTNEGFAVFEATTAEDAYAFLTHHPSTELLFTDV</sequence>
<protein>
    <submittedName>
        <fullName evidence="3">CheY-like chemotaxis protein</fullName>
    </submittedName>
</protein>
<feature type="modified residue" description="4-aspartylphosphate" evidence="1">
    <location>
        <position position="63"/>
    </location>
</feature>
<dbReference type="EMBL" id="JACHBK010000021">
    <property type="protein sequence ID" value="MBB5539548.1"/>
    <property type="molecule type" value="Genomic_DNA"/>
</dbReference>
<evidence type="ECO:0000313" key="4">
    <source>
        <dbReference type="Proteomes" id="UP000585507"/>
    </source>
</evidence>
<feature type="domain" description="Response regulatory" evidence="2">
    <location>
        <begin position="13"/>
        <end position="64"/>
    </location>
</feature>
<reference evidence="3 4" key="1">
    <citation type="submission" date="2020-08" db="EMBL/GenBank/DDBJ databases">
        <title>Genomic Encyclopedia of Type Strains, Phase IV (KMG-V): Genome sequencing to study the core and pangenomes of soil and plant-associated prokaryotes.</title>
        <authorList>
            <person name="Whitman W."/>
        </authorList>
    </citation>
    <scope>NUCLEOTIDE SEQUENCE [LARGE SCALE GENOMIC DNA]</scope>
    <source>
        <strain evidence="3 4">SEMIA 4084</strain>
    </source>
</reference>
<dbReference type="Proteomes" id="UP000585507">
    <property type="component" value="Unassembled WGS sequence"/>
</dbReference>
<keyword evidence="4" id="KW-1185">Reference proteome</keyword>
<dbReference type="PROSITE" id="PS50110">
    <property type="entry name" value="RESPONSE_REGULATORY"/>
    <property type="match status" value="1"/>
</dbReference>
<dbReference type="Gene3D" id="3.40.50.2300">
    <property type="match status" value="1"/>
</dbReference>
<dbReference type="InterPro" id="IPR001789">
    <property type="entry name" value="Sig_transdc_resp-reg_receiver"/>
</dbReference>
<gene>
    <name evidence="3" type="ORF">GGD55_006298</name>
</gene>
<dbReference type="AlphaFoldDB" id="A0A7W8UHX9"/>
<organism evidence="3 4">
    <name type="scientific">Rhizobium giardinii</name>
    <dbReference type="NCBI Taxonomy" id="56731"/>
    <lineage>
        <taxon>Bacteria</taxon>
        <taxon>Pseudomonadati</taxon>
        <taxon>Pseudomonadota</taxon>
        <taxon>Alphaproteobacteria</taxon>
        <taxon>Hyphomicrobiales</taxon>
        <taxon>Rhizobiaceae</taxon>
        <taxon>Rhizobium/Agrobacterium group</taxon>
        <taxon>Rhizobium</taxon>
    </lineage>
</organism>
<dbReference type="GO" id="GO:0000160">
    <property type="term" value="P:phosphorelay signal transduction system"/>
    <property type="evidence" value="ECO:0007669"/>
    <property type="project" value="InterPro"/>
</dbReference>
<evidence type="ECO:0000259" key="2">
    <source>
        <dbReference type="PROSITE" id="PS50110"/>
    </source>
</evidence>
<dbReference type="RefSeq" id="WP_018327494.1">
    <property type="nucleotide sequence ID" value="NZ_JACHBK010000021.1"/>
</dbReference>
<evidence type="ECO:0000313" key="3">
    <source>
        <dbReference type="EMBL" id="MBB5539548.1"/>
    </source>
</evidence>
<keyword evidence="1" id="KW-0597">Phosphoprotein</keyword>
<name>A0A7W8UHX9_9HYPH</name>
<proteinExistence type="predicted"/>
<dbReference type="SUPFAM" id="SSF52172">
    <property type="entry name" value="CheY-like"/>
    <property type="match status" value="1"/>
</dbReference>
<comment type="caution">
    <text evidence="3">The sequence shown here is derived from an EMBL/GenBank/DDBJ whole genome shotgun (WGS) entry which is preliminary data.</text>
</comment>